<keyword evidence="4" id="KW-1185">Reference proteome</keyword>
<evidence type="ECO:0000313" key="4">
    <source>
        <dbReference type="Proteomes" id="UP001054837"/>
    </source>
</evidence>
<comment type="caution">
    <text evidence="3">The sequence shown here is derived from an EMBL/GenBank/DDBJ whole genome shotgun (WGS) entry which is preliminary data.</text>
</comment>
<reference evidence="3 4" key="1">
    <citation type="submission" date="2021-06" db="EMBL/GenBank/DDBJ databases">
        <title>Caerostris darwini draft genome.</title>
        <authorList>
            <person name="Kono N."/>
            <person name="Arakawa K."/>
        </authorList>
    </citation>
    <scope>NUCLEOTIDE SEQUENCE [LARGE SCALE GENOMIC DNA]</scope>
</reference>
<dbReference type="AlphaFoldDB" id="A0AAV4NE32"/>
<evidence type="ECO:0000313" key="3">
    <source>
        <dbReference type="EMBL" id="GIX83077.1"/>
    </source>
</evidence>
<dbReference type="EMBL" id="BPLQ01001568">
    <property type="protein sequence ID" value="GIX83077.1"/>
    <property type="molecule type" value="Genomic_DNA"/>
</dbReference>
<dbReference type="PROSITE" id="PS50158">
    <property type="entry name" value="ZF_CCHC"/>
    <property type="match status" value="1"/>
</dbReference>
<protein>
    <submittedName>
        <fullName evidence="3">Retrovirus-related Pol polyprotein from transposon 412</fullName>
    </submittedName>
</protein>
<dbReference type="Proteomes" id="UP001054837">
    <property type="component" value="Unassembled WGS sequence"/>
</dbReference>
<dbReference type="SUPFAM" id="SSF50630">
    <property type="entry name" value="Acid proteases"/>
    <property type="match status" value="1"/>
</dbReference>
<dbReference type="GO" id="GO:0003676">
    <property type="term" value="F:nucleic acid binding"/>
    <property type="evidence" value="ECO:0007669"/>
    <property type="project" value="InterPro"/>
</dbReference>
<dbReference type="Gene3D" id="4.10.60.10">
    <property type="entry name" value="Zinc finger, CCHC-type"/>
    <property type="match status" value="1"/>
</dbReference>
<accession>A0AAV4NE32</accession>
<dbReference type="SMART" id="SM00343">
    <property type="entry name" value="ZnF_C2HC"/>
    <property type="match status" value="1"/>
</dbReference>
<keyword evidence="1" id="KW-0479">Metal-binding</keyword>
<dbReference type="SUPFAM" id="SSF57756">
    <property type="entry name" value="Retrovirus zinc finger-like domains"/>
    <property type="match status" value="1"/>
</dbReference>
<dbReference type="InterPro" id="IPR036875">
    <property type="entry name" value="Znf_CCHC_sf"/>
</dbReference>
<dbReference type="InterPro" id="IPR001878">
    <property type="entry name" value="Znf_CCHC"/>
</dbReference>
<evidence type="ECO:0000256" key="1">
    <source>
        <dbReference type="PROSITE-ProRule" id="PRU00047"/>
    </source>
</evidence>
<name>A0AAV4NE32_9ARAC</name>
<dbReference type="Gene3D" id="2.40.70.10">
    <property type="entry name" value="Acid Proteases"/>
    <property type="match status" value="1"/>
</dbReference>
<dbReference type="InterPro" id="IPR021109">
    <property type="entry name" value="Peptidase_aspartic_dom_sf"/>
</dbReference>
<evidence type="ECO:0000259" key="2">
    <source>
        <dbReference type="PROSITE" id="PS50158"/>
    </source>
</evidence>
<feature type="domain" description="CCHC-type" evidence="2">
    <location>
        <begin position="7"/>
        <end position="23"/>
    </location>
</feature>
<dbReference type="GO" id="GO:0008270">
    <property type="term" value="F:zinc ion binding"/>
    <property type="evidence" value="ECO:0007669"/>
    <property type="project" value="UniProtKB-KW"/>
</dbReference>
<gene>
    <name evidence="3" type="primary">POL_720</name>
    <name evidence="3" type="ORF">CDAR_41701</name>
</gene>
<sequence>MQIDNNRCFVCNENTHFARDCPKQKHTFDRINKEQNFNTREGIERNESSHIYKREHSLMTINEGGMSKASSCIKIARINKCPLEFEALIDTGSDSVICRNSVAKRLELKIDPASNVMYGFGNITMCAARALGKAKVDISLDSVKVKEVEMLIVRDDALPYELLIGRSFLDRENISFARIGNKFQVCYAEDNPFANMECERNSVNFVRAQTTLANDGSVNIEGKERCCDSLLEIKGGETMVPINNMGDGNVLLKENQCVGTVIELDPNCLVNEENCYVDVTKENKRLIGTSEIRLNEETPIEDKREILELINEVRDCFEMKLSELRCTTLTKIDRIVSRLTNAPTEFQRLMHHVLGPLLNIKALIEKKFDLEVYETMSVDEQVLIQRGDPELDNIISNFRKRKFESTRTRT</sequence>
<dbReference type="Pfam" id="PF13975">
    <property type="entry name" value="gag-asp_proteas"/>
    <property type="match status" value="1"/>
</dbReference>
<proteinExistence type="predicted"/>
<organism evidence="3 4">
    <name type="scientific">Caerostris darwini</name>
    <dbReference type="NCBI Taxonomy" id="1538125"/>
    <lineage>
        <taxon>Eukaryota</taxon>
        <taxon>Metazoa</taxon>
        <taxon>Ecdysozoa</taxon>
        <taxon>Arthropoda</taxon>
        <taxon>Chelicerata</taxon>
        <taxon>Arachnida</taxon>
        <taxon>Araneae</taxon>
        <taxon>Araneomorphae</taxon>
        <taxon>Entelegynae</taxon>
        <taxon>Araneoidea</taxon>
        <taxon>Araneidae</taxon>
        <taxon>Caerostris</taxon>
    </lineage>
</organism>
<keyword evidence="1" id="KW-0863">Zinc-finger</keyword>
<keyword evidence="1" id="KW-0862">Zinc</keyword>